<accession>A0A0E9TWP6</accession>
<sequence>MLSTVFRSNLSALLVSKELRGVTVIDLLAVTSVQNVNKSGILH</sequence>
<name>A0A0E9TWP6_ANGAN</name>
<dbReference type="AlphaFoldDB" id="A0A0E9TWP6"/>
<reference evidence="1" key="1">
    <citation type="submission" date="2014-11" db="EMBL/GenBank/DDBJ databases">
        <authorList>
            <person name="Amaro Gonzalez C."/>
        </authorList>
    </citation>
    <scope>NUCLEOTIDE SEQUENCE</scope>
</reference>
<proteinExistence type="predicted"/>
<evidence type="ECO:0000313" key="1">
    <source>
        <dbReference type="EMBL" id="JAH57882.1"/>
    </source>
</evidence>
<protein>
    <submittedName>
        <fullName evidence="1">Uncharacterized protein</fullName>
    </submittedName>
</protein>
<dbReference type="EMBL" id="GBXM01050695">
    <property type="protein sequence ID" value="JAH57882.1"/>
    <property type="molecule type" value="Transcribed_RNA"/>
</dbReference>
<organism evidence="1">
    <name type="scientific">Anguilla anguilla</name>
    <name type="common">European freshwater eel</name>
    <name type="synonym">Muraena anguilla</name>
    <dbReference type="NCBI Taxonomy" id="7936"/>
    <lineage>
        <taxon>Eukaryota</taxon>
        <taxon>Metazoa</taxon>
        <taxon>Chordata</taxon>
        <taxon>Craniata</taxon>
        <taxon>Vertebrata</taxon>
        <taxon>Euteleostomi</taxon>
        <taxon>Actinopterygii</taxon>
        <taxon>Neopterygii</taxon>
        <taxon>Teleostei</taxon>
        <taxon>Anguilliformes</taxon>
        <taxon>Anguillidae</taxon>
        <taxon>Anguilla</taxon>
    </lineage>
</organism>
<reference evidence="1" key="2">
    <citation type="journal article" date="2015" name="Fish Shellfish Immunol.">
        <title>Early steps in the European eel (Anguilla anguilla)-Vibrio vulnificus interaction in the gills: Role of the RtxA13 toxin.</title>
        <authorList>
            <person name="Callol A."/>
            <person name="Pajuelo D."/>
            <person name="Ebbesson L."/>
            <person name="Teles M."/>
            <person name="MacKenzie S."/>
            <person name="Amaro C."/>
        </authorList>
    </citation>
    <scope>NUCLEOTIDE SEQUENCE</scope>
</reference>